<comment type="caution">
    <text evidence="8">The sequence shown here is derived from an EMBL/GenBank/DDBJ whole genome shotgun (WGS) entry which is preliminary data.</text>
</comment>
<dbReference type="FunFam" id="3.90.640.10:FF:000007">
    <property type="entry name" value="Actin like 7B"/>
    <property type="match status" value="1"/>
</dbReference>
<dbReference type="EMBL" id="BFAA01004951">
    <property type="protein sequence ID" value="GCB60364.1"/>
    <property type="molecule type" value="Genomic_DNA"/>
</dbReference>
<proteinExistence type="inferred from homology"/>
<comment type="similarity">
    <text evidence="2 7">Belongs to the actin family.</text>
</comment>
<dbReference type="Gene3D" id="3.90.640.10">
    <property type="entry name" value="Actin, Chain A, domain 4"/>
    <property type="match status" value="1"/>
</dbReference>
<evidence type="ECO:0000256" key="7">
    <source>
        <dbReference type="RuleBase" id="RU000487"/>
    </source>
</evidence>
<dbReference type="InterPro" id="IPR043129">
    <property type="entry name" value="ATPase_NBD"/>
</dbReference>
<keyword evidence="5" id="KW-0067">ATP-binding</keyword>
<dbReference type="Proteomes" id="UP000288216">
    <property type="component" value="Unassembled WGS sequence"/>
</dbReference>
<accession>A0A401NHL9</accession>
<name>A0A401NHL9_SCYTO</name>
<organism evidence="8 9">
    <name type="scientific">Scyliorhinus torazame</name>
    <name type="common">Cloudy catshark</name>
    <name type="synonym">Catulus torazame</name>
    <dbReference type="NCBI Taxonomy" id="75743"/>
    <lineage>
        <taxon>Eukaryota</taxon>
        <taxon>Metazoa</taxon>
        <taxon>Chordata</taxon>
        <taxon>Craniata</taxon>
        <taxon>Vertebrata</taxon>
        <taxon>Chondrichthyes</taxon>
        <taxon>Elasmobranchii</taxon>
        <taxon>Galeomorphii</taxon>
        <taxon>Galeoidea</taxon>
        <taxon>Carcharhiniformes</taxon>
        <taxon>Scyliorhinidae</taxon>
        <taxon>Scyliorhinus</taxon>
    </lineage>
</organism>
<evidence type="ECO:0000256" key="6">
    <source>
        <dbReference type="ARBA" id="ARBA00023212"/>
    </source>
</evidence>
<dbReference type="CDD" id="cd13397">
    <property type="entry name" value="ASKHA_NBD_actin_Arp-T1-3"/>
    <property type="match status" value="1"/>
</dbReference>
<evidence type="ECO:0000256" key="2">
    <source>
        <dbReference type="ARBA" id="ARBA00006752"/>
    </source>
</evidence>
<evidence type="ECO:0000256" key="1">
    <source>
        <dbReference type="ARBA" id="ARBA00004245"/>
    </source>
</evidence>
<keyword evidence="6" id="KW-0206">Cytoskeleton</keyword>
<reference evidence="8 9" key="1">
    <citation type="journal article" date="2018" name="Nat. Ecol. Evol.">
        <title>Shark genomes provide insights into elasmobranch evolution and the origin of vertebrates.</title>
        <authorList>
            <person name="Hara Y"/>
            <person name="Yamaguchi K"/>
            <person name="Onimaru K"/>
            <person name="Kadota M"/>
            <person name="Koyanagi M"/>
            <person name="Keeley SD"/>
            <person name="Tatsumi K"/>
            <person name="Tanaka K"/>
            <person name="Motone F"/>
            <person name="Kageyama Y"/>
            <person name="Nozu R"/>
            <person name="Adachi N"/>
            <person name="Nishimura O"/>
            <person name="Nakagawa R"/>
            <person name="Tanegashima C"/>
            <person name="Kiyatake I"/>
            <person name="Matsumoto R"/>
            <person name="Murakumo K"/>
            <person name="Nishida K"/>
            <person name="Terakita A"/>
            <person name="Kuratani S"/>
            <person name="Sato K"/>
            <person name="Hyodo S Kuraku.S."/>
        </authorList>
    </citation>
    <scope>NUCLEOTIDE SEQUENCE [LARGE SCALE GENOMIC DNA]</scope>
</reference>
<dbReference type="FunFam" id="3.30.420.40:FF:000148">
    <property type="entry name" value="Actin, alpha skeletal muscle"/>
    <property type="match status" value="1"/>
</dbReference>
<protein>
    <recommendedName>
        <fullName evidence="10">Actin, cytoplasmic</fullName>
    </recommendedName>
</protein>
<keyword evidence="9" id="KW-1185">Reference proteome</keyword>
<dbReference type="OrthoDB" id="9924730at2759"/>
<evidence type="ECO:0000256" key="5">
    <source>
        <dbReference type="ARBA" id="ARBA00022840"/>
    </source>
</evidence>
<evidence type="ECO:0000256" key="4">
    <source>
        <dbReference type="ARBA" id="ARBA00022741"/>
    </source>
</evidence>
<dbReference type="PRINTS" id="PR00190">
    <property type="entry name" value="ACTIN"/>
</dbReference>
<evidence type="ECO:0008006" key="10">
    <source>
        <dbReference type="Google" id="ProtNLM"/>
    </source>
</evidence>
<dbReference type="SMART" id="SM00268">
    <property type="entry name" value="ACTIN"/>
    <property type="match status" value="1"/>
</dbReference>
<dbReference type="GO" id="GO:0005524">
    <property type="term" value="F:ATP binding"/>
    <property type="evidence" value="ECO:0007669"/>
    <property type="project" value="UniProtKB-KW"/>
</dbReference>
<dbReference type="STRING" id="75743.A0A401NHL9"/>
<dbReference type="PANTHER" id="PTHR11937">
    <property type="entry name" value="ACTIN"/>
    <property type="match status" value="1"/>
</dbReference>
<evidence type="ECO:0000256" key="3">
    <source>
        <dbReference type="ARBA" id="ARBA00022490"/>
    </source>
</evidence>
<dbReference type="InterPro" id="IPR004000">
    <property type="entry name" value="Actin"/>
</dbReference>
<dbReference type="AlphaFoldDB" id="A0A401NHL9"/>
<evidence type="ECO:0000313" key="8">
    <source>
        <dbReference type="EMBL" id="GCB60364.1"/>
    </source>
</evidence>
<keyword evidence="3" id="KW-0963">Cytoplasm</keyword>
<comment type="subcellular location">
    <subcellularLocation>
        <location evidence="1">Cytoplasm</location>
        <location evidence="1">Cytoskeleton</location>
    </subcellularLocation>
</comment>
<dbReference type="Gene3D" id="3.30.420.40">
    <property type="match status" value="2"/>
</dbReference>
<sequence length="372" mass="41625">MMSNPAVIIDNGSGLCKSGIVGDSIPTSVIPSIVGCSKSTKGSRNANLKDYYVGKAAQARKDVLSLKYPIERGIVTSWEEMEMIWRYIYGFELRVKSKERPVLLTAAPLTSFFNRERMAEIMFEGFSVPAMFLAIPATLALYTSGRTRGVVLDSGYGITDAVPIYEGYYLPDAVQRLNLAGSDITEALWRLMLTNGHTFSEKMEIEIVQEIKEKLSYISLDPKQESKKPAEELQHEYQLPDGTRIVLRNELFGAPELLFTPDSIGLKETGVHKLMLNSITKCEQQLHKELFSNMLLCGGSTLFPGMEERLLKDIKLHTPSGVQVKVIAPPERNYSVWVGASILTSLASFKHMWITFNDYNDFGPSVVNKRCF</sequence>
<keyword evidence="4" id="KW-0547">Nucleotide-binding</keyword>
<gene>
    <name evidence="8" type="ORF">scyTo_0011122</name>
</gene>
<evidence type="ECO:0000313" key="9">
    <source>
        <dbReference type="Proteomes" id="UP000288216"/>
    </source>
</evidence>
<dbReference type="OMA" id="WEEMEMI"/>
<dbReference type="GO" id="GO:0005856">
    <property type="term" value="C:cytoskeleton"/>
    <property type="evidence" value="ECO:0007669"/>
    <property type="project" value="UniProtKB-SubCell"/>
</dbReference>
<dbReference type="Pfam" id="PF00022">
    <property type="entry name" value="Actin"/>
    <property type="match status" value="1"/>
</dbReference>
<dbReference type="SUPFAM" id="SSF53067">
    <property type="entry name" value="Actin-like ATPase domain"/>
    <property type="match status" value="2"/>
</dbReference>